<proteinExistence type="predicted"/>
<dbReference type="SUPFAM" id="SSF55797">
    <property type="entry name" value="PR-1-like"/>
    <property type="match status" value="1"/>
</dbReference>
<evidence type="ECO:0000313" key="3">
    <source>
        <dbReference type="EMBL" id="KAK6753823.1"/>
    </source>
</evidence>
<dbReference type="EMBL" id="JAVFWL010000005">
    <property type="protein sequence ID" value="KAK6753823.1"/>
    <property type="molecule type" value="Genomic_DNA"/>
</dbReference>
<dbReference type="CDD" id="cd05380">
    <property type="entry name" value="CAP_euk"/>
    <property type="match status" value="1"/>
</dbReference>
<accession>A0ABR1DTR5</accession>
<dbReference type="InterPro" id="IPR035940">
    <property type="entry name" value="CAP_sf"/>
</dbReference>
<dbReference type="SMART" id="SM00198">
    <property type="entry name" value="SCP"/>
    <property type="match status" value="1"/>
</dbReference>
<evidence type="ECO:0000259" key="2">
    <source>
        <dbReference type="SMART" id="SM00198"/>
    </source>
</evidence>
<keyword evidence="4" id="KW-1185">Reference proteome</keyword>
<name>A0ABR1DTR5_NECAM</name>
<dbReference type="Pfam" id="PF00188">
    <property type="entry name" value="CAP"/>
    <property type="match status" value="1"/>
</dbReference>
<dbReference type="Gene3D" id="3.40.33.10">
    <property type="entry name" value="CAP"/>
    <property type="match status" value="1"/>
</dbReference>
<dbReference type="Proteomes" id="UP001303046">
    <property type="component" value="Unassembled WGS sequence"/>
</dbReference>
<comment type="caution">
    <text evidence="3">The sequence shown here is derived from an EMBL/GenBank/DDBJ whole genome shotgun (WGS) entry which is preliminary data.</text>
</comment>
<keyword evidence="1" id="KW-0732">Signal</keyword>
<dbReference type="InterPro" id="IPR001283">
    <property type="entry name" value="CRISP-related"/>
</dbReference>
<dbReference type="InterPro" id="IPR014044">
    <property type="entry name" value="CAP_dom"/>
</dbReference>
<sequence length="253" mass="28489">MLFAITCALIALSQYVAAEGELCPASLDLDLQLTEEQRRIFLNGHNDLRRRIAHGTQANKNGLPSLGPAKNMYALVGDAQMIKKKAETKLRRNADDIQEEKDRIQRQWDCFNEALAQESMAECSLENPVDVSRNMIQMSDSAALSDDIYMYLAIDQWISQVTYFGKKNPTNVYDGTLCQFTNMVHANTTTVGCAFKRCNGNVLVTCLYDKCGTKEKLMWEMGQPCQRDGDCTTFDDSKCNEGLCELEEDPYSD</sequence>
<protein>
    <recommendedName>
        <fullName evidence="2">SCP domain-containing protein</fullName>
    </recommendedName>
</protein>
<dbReference type="PANTHER" id="PTHR10334">
    <property type="entry name" value="CYSTEINE-RICH SECRETORY PROTEIN-RELATED"/>
    <property type="match status" value="1"/>
</dbReference>
<evidence type="ECO:0000256" key="1">
    <source>
        <dbReference type="SAM" id="SignalP"/>
    </source>
</evidence>
<feature type="chain" id="PRO_5047012053" description="SCP domain-containing protein" evidence="1">
    <location>
        <begin position="19"/>
        <end position="253"/>
    </location>
</feature>
<organism evidence="3 4">
    <name type="scientific">Necator americanus</name>
    <name type="common">Human hookworm</name>
    <dbReference type="NCBI Taxonomy" id="51031"/>
    <lineage>
        <taxon>Eukaryota</taxon>
        <taxon>Metazoa</taxon>
        <taxon>Ecdysozoa</taxon>
        <taxon>Nematoda</taxon>
        <taxon>Chromadorea</taxon>
        <taxon>Rhabditida</taxon>
        <taxon>Rhabditina</taxon>
        <taxon>Rhabditomorpha</taxon>
        <taxon>Strongyloidea</taxon>
        <taxon>Ancylostomatidae</taxon>
        <taxon>Bunostominae</taxon>
        <taxon>Necator</taxon>
    </lineage>
</organism>
<evidence type="ECO:0000313" key="4">
    <source>
        <dbReference type="Proteomes" id="UP001303046"/>
    </source>
</evidence>
<feature type="domain" description="SCP" evidence="2">
    <location>
        <begin position="36"/>
        <end position="216"/>
    </location>
</feature>
<feature type="signal peptide" evidence="1">
    <location>
        <begin position="1"/>
        <end position="18"/>
    </location>
</feature>
<gene>
    <name evidence="3" type="primary">Necator_chrV.g17836</name>
    <name evidence="3" type="ORF">RB195_013046</name>
</gene>
<reference evidence="3 4" key="1">
    <citation type="submission" date="2023-08" db="EMBL/GenBank/DDBJ databases">
        <title>A Necator americanus chromosomal reference genome.</title>
        <authorList>
            <person name="Ilik V."/>
            <person name="Petrzelkova K.J."/>
            <person name="Pardy F."/>
            <person name="Fuh T."/>
            <person name="Niatou-Singa F.S."/>
            <person name="Gouil Q."/>
            <person name="Baker L."/>
            <person name="Ritchie M.E."/>
            <person name="Jex A.R."/>
            <person name="Gazzola D."/>
            <person name="Li H."/>
            <person name="Toshio Fujiwara R."/>
            <person name="Zhan B."/>
            <person name="Aroian R.V."/>
            <person name="Pafco B."/>
            <person name="Schwarz E.M."/>
        </authorList>
    </citation>
    <scope>NUCLEOTIDE SEQUENCE [LARGE SCALE GENOMIC DNA]</scope>
    <source>
        <strain evidence="3 4">Aroian</strain>
        <tissue evidence="3">Whole animal</tissue>
    </source>
</reference>